<sequence>MLTNPSYADPSRPRPDVWSGLHEAEVTTRSAPCDETSSCAVQYLRSSGDGPHKLAATVTWKIHGKRNGRNEEHRCSLVRSDERGVVTGRGGAVGGRRRRTWAFHEDVEQVDRFTQGRP</sequence>
<accession>A0A5R9FQT9</accession>
<proteinExistence type="predicted"/>
<comment type="caution">
    <text evidence="1">The sequence shown here is derived from an EMBL/GenBank/DDBJ whole genome shotgun (WGS) entry which is preliminary data.</text>
</comment>
<keyword evidence="2" id="KW-1185">Reference proteome</keyword>
<name>A0A5R9FQT9_9ACTN</name>
<reference evidence="1 2" key="1">
    <citation type="submission" date="2019-05" db="EMBL/GenBank/DDBJ databases">
        <title>Streptomyces sp. NEAU-C151, a novel actinomycete isolated from soil.</title>
        <authorList>
            <person name="Han L."/>
            <person name="Jiang H."/>
        </authorList>
    </citation>
    <scope>NUCLEOTIDE SEQUENCE [LARGE SCALE GENOMIC DNA]</scope>
    <source>
        <strain evidence="1 2">NEAU-C151</strain>
    </source>
</reference>
<protein>
    <submittedName>
        <fullName evidence="1">Uncharacterized protein</fullName>
    </submittedName>
</protein>
<gene>
    <name evidence="1" type="ORF">FE633_28425</name>
</gene>
<dbReference type="AlphaFoldDB" id="A0A5R9FQT9"/>
<dbReference type="Proteomes" id="UP000305906">
    <property type="component" value="Unassembled WGS sequence"/>
</dbReference>
<evidence type="ECO:0000313" key="2">
    <source>
        <dbReference type="Proteomes" id="UP000305906"/>
    </source>
</evidence>
<organism evidence="1 2">
    <name type="scientific">Streptomyces montanus</name>
    <dbReference type="NCBI Taxonomy" id="2580423"/>
    <lineage>
        <taxon>Bacteria</taxon>
        <taxon>Bacillati</taxon>
        <taxon>Actinomycetota</taxon>
        <taxon>Actinomycetes</taxon>
        <taxon>Kitasatosporales</taxon>
        <taxon>Streptomycetaceae</taxon>
        <taxon>Streptomyces</taxon>
    </lineage>
</organism>
<evidence type="ECO:0000313" key="1">
    <source>
        <dbReference type="EMBL" id="TLS42924.1"/>
    </source>
</evidence>
<dbReference type="EMBL" id="VBZC01000035">
    <property type="protein sequence ID" value="TLS42924.1"/>
    <property type="molecule type" value="Genomic_DNA"/>
</dbReference>